<keyword evidence="3" id="KW-1185">Reference proteome</keyword>
<dbReference type="AlphaFoldDB" id="A0A8J5WYZ4"/>
<gene>
    <name evidence="2" type="ORF">GUJ93_ZPchr0013g36700</name>
</gene>
<reference evidence="2" key="2">
    <citation type="submission" date="2021-02" db="EMBL/GenBank/DDBJ databases">
        <authorList>
            <person name="Kimball J.A."/>
            <person name="Haas M.W."/>
            <person name="Macchietto M."/>
            <person name="Kono T."/>
            <person name="Duquette J."/>
            <person name="Shao M."/>
        </authorList>
    </citation>
    <scope>NUCLEOTIDE SEQUENCE</scope>
    <source>
        <tissue evidence="2">Fresh leaf tissue</tissue>
    </source>
</reference>
<organism evidence="2 3">
    <name type="scientific">Zizania palustris</name>
    <name type="common">Northern wild rice</name>
    <dbReference type="NCBI Taxonomy" id="103762"/>
    <lineage>
        <taxon>Eukaryota</taxon>
        <taxon>Viridiplantae</taxon>
        <taxon>Streptophyta</taxon>
        <taxon>Embryophyta</taxon>
        <taxon>Tracheophyta</taxon>
        <taxon>Spermatophyta</taxon>
        <taxon>Magnoliopsida</taxon>
        <taxon>Liliopsida</taxon>
        <taxon>Poales</taxon>
        <taxon>Poaceae</taxon>
        <taxon>BOP clade</taxon>
        <taxon>Oryzoideae</taxon>
        <taxon>Oryzeae</taxon>
        <taxon>Zizaniinae</taxon>
        <taxon>Zizania</taxon>
    </lineage>
</organism>
<dbReference type="EMBL" id="JAAALK010000079">
    <property type="protein sequence ID" value="KAG8098229.1"/>
    <property type="molecule type" value="Genomic_DNA"/>
</dbReference>
<accession>A0A8J5WYZ4</accession>
<protein>
    <submittedName>
        <fullName evidence="2">Uncharacterized protein</fullName>
    </submittedName>
</protein>
<name>A0A8J5WYZ4_ZIZPA</name>
<feature type="region of interest" description="Disordered" evidence="1">
    <location>
        <begin position="25"/>
        <end position="47"/>
    </location>
</feature>
<comment type="caution">
    <text evidence="2">The sequence shown here is derived from an EMBL/GenBank/DDBJ whole genome shotgun (WGS) entry which is preliminary data.</text>
</comment>
<evidence type="ECO:0000313" key="3">
    <source>
        <dbReference type="Proteomes" id="UP000729402"/>
    </source>
</evidence>
<evidence type="ECO:0000256" key="1">
    <source>
        <dbReference type="SAM" id="MobiDB-lite"/>
    </source>
</evidence>
<evidence type="ECO:0000313" key="2">
    <source>
        <dbReference type="EMBL" id="KAG8098229.1"/>
    </source>
</evidence>
<sequence>MGVRSPACTPTWMDDAWSVDASDDWRRRRPDSGRRRHRVVGEGFSSGDDSGQLWCKGFGSGGDVGAGHLCSTRRPSS</sequence>
<reference evidence="2" key="1">
    <citation type="journal article" date="2021" name="bioRxiv">
        <title>Whole Genome Assembly and Annotation of Northern Wild Rice, Zizania palustris L., Supports a Whole Genome Duplication in the Zizania Genus.</title>
        <authorList>
            <person name="Haas M."/>
            <person name="Kono T."/>
            <person name="Macchietto M."/>
            <person name="Millas R."/>
            <person name="McGilp L."/>
            <person name="Shao M."/>
            <person name="Duquette J."/>
            <person name="Hirsch C.N."/>
            <person name="Kimball J."/>
        </authorList>
    </citation>
    <scope>NUCLEOTIDE SEQUENCE</scope>
    <source>
        <tissue evidence="2">Fresh leaf tissue</tissue>
    </source>
</reference>
<dbReference type="Proteomes" id="UP000729402">
    <property type="component" value="Unassembled WGS sequence"/>
</dbReference>
<proteinExistence type="predicted"/>